<evidence type="ECO:0000256" key="4">
    <source>
        <dbReference type="ARBA" id="ARBA00023242"/>
    </source>
</evidence>
<evidence type="ECO:0000256" key="1">
    <source>
        <dbReference type="ARBA" id="ARBA00004123"/>
    </source>
</evidence>
<dbReference type="RefSeq" id="XP_025363146.1">
    <property type="nucleotide sequence ID" value="XM_025504368.1"/>
</dbReference>
<name>A0A316UU63_9BASI</name>
<gene>
    <name evidence="7" type="ORF">BDZ90DRAFT_218538</name>
</gene>
<dbReference type="CDD" id="cd19953">
    <property type="entry name" value="PDS5"/>
    <property type="match status" value="1"/>
</dbReference>
<dbReference type="Pfam" id="PF20168">
    <property type="entry name" value="PDS5"/>
    <property type="match status" value="1"/>
</dbReference>
<feature type="region of interest" description="Disordered" evidence="6">
    <location>
        <begin position="830"/>
        <end position="857"/>
    </location>
</feature>
<keyword evidence="2" id="KW-0132">Cell division</keyword>
<dbReference type="Proteomes" id="UP000245884">
    <property type="component" value="Unassembled WGS sequence"/>
</dbReference>
<feature type="compositionally biased region" description="Acidic residues" evidence="6">
    <location>
        <begin position="1203"/>
        <end position="1239"/>
    </location>
</feature>
<proteinExistence type="predicted"/>
<feature type="compositionally biased region" description="Basic and acidic residues" evidence="6">
    <location>
        <begin position="1260"/>
        <end position="1271"/>
    </location>
</feature>
<keyword evidence="8" id="KW-1185">Reference proteome</keyword>
<feature type="compositionally biased region" description="Low complexity" evidence="6">
    <location>
        <begin position="1300"/>
        <end position="1310"/>
    </location>
</feature>
<dbReference type="SUPFAM" id="SSF48371">
    <property type="entry name" value="ARM repeat"/>
    <property type="match status" value="1"/>
</dbReference>
<dbReference type="GO" id="GO:0007064">
    <property type="term" value="P:mitotic sister chromatid cohesion"/>
    <property type="evidence" value="ECO:0007669"/>
    <property type="project" value="InterPro"/>
</dbReference>
<feature type="compositionally biased region" description="Basic and acidic residues" evidence="6">
    <location>
        <begin position="830"/>
        <end position="842"/>
    </location>
</feature>
<dbReference type="GO" id="GO:0006281">
    <property type="term" value="P:DNA repair"/>
    <property type="evidence" value="ECO:0007669"/>
    <property type="project" value="TreeGrafter"/>
</dbReference>
<dbReference type="InterPro" id="IPR011989">
    <property type="entry name" value="ARM-like"/>
</dbReference>
<evidence type="ECO:0000256" key="2">
    <source>
        <dbReference type="ARBA" id="ARBA00022618"/>
    </source>
</evidence>
<dbReference type="PANTHER" id="PTHR12663">
    <property type="entry name" value="ANDROGEN INDUCED INHIBITOR OF PROLIFERATION AS3 / PDS5-RELATED"/>
    <property type="match status" value="1"/>
</dbReference>
<keyword evidence="4" id="KW-0539">Nucleus</keyword>
<feature type="compositionally biased region" description="Acidic residues" evidence="6">
    <location>
        <begin position="1311"/>
        <end position="1330"/>
    </location>
</feature>
<evidence type="ECO:0000256" key="5">
    <source>
        <dbReference type="ARBA" id="ARBA00023306"/>
    </source>
</evidence>
<keyword evidence="5" id="KW-0131">Cell cycle</keyword>
<evidence type="ECO:0000256" key="3">
    <source>
        <dbReference type="ARBA" id="ARBA00022776"/>
    </source>
</evidence>
<organism evidence="7 8">
    <name type="scientific">Jaminaea rosea</name>
    <dbReference type="NCBI Taxonomy" id="1569628"/>
    <lineage>
        <taxon>Eukaryota</taxon>
        <taxon>Fungi</taxon>
        <taxon>Dikarya</taxon>
        <taxon>Basidiomycota</taxon>
        <taxon>Ustilaginomycotina</taxon>
        <taxon>Exobasidiomycetes</taxon>
        <taxon>Microstromatales</taxon>
        <taxon>Microstromatales incertae sedis</taxon>
        <taxon>Jaminaea</taxon>
    </lineage>
</organism>
<dbReference type="GO" id="GO:0005634">
    <property type="term" value="C:nucleus"/>
    <property type="evidence" value="ECO:0007669"/>
    <property type="project" value="UniProtKB-SubCell"/>
</dbReference>
<keyword evidence="3" id="KW-0498">Mitosis</keyword>
<protein>
    <recommendedName>
        <fullName evidence="9">ARM repeat-containing protein</fullName>
    </recommendedName>
</protein>
<comment type="subcellular location">
    <subcellularLocation>
        <location evidence="1">Nucleus</location>
    </subcellularLocation>
</comment>
<feature type="compositionally biased region" description="Basic and acidic residues" evidence="6">
    <location>
        <begin position="1164"/>
        <end position="1181"/>
    </location>
</feature>
<dbReference type="GO" id="GO:0051301">
    <property type="term" value="P:cell division"/>
    <property type="evidence" value="ECO:0007669"/>
    <property type="project" value="UniProtKB-KW"/>
</dbReference>
<feature type="region of interest" description="Disordered" evidence="6">
    <location>
        <begin position="1164"/>
        <end position="1330"/>
    </location>
</feature>
<evidence type="ECO:0008006" key="9">
    <source>
        <dbReference type="Google" id="ProtNLM"/>
    </source>
</evidence>
<dbReference type="OrthoDB" id="200660at2759"/>
<dbReference type="STRING" id="1569628.A0A316UU63"/>
<evidence type="ECO:0000313" key="7">
    <source>
        <dbReference type="EMBL" id="PWN28534.1"/>
    </source>
</evidence>
<sequence>MVRKHAKRLQSTVDPRLLARGQSTDALLKKLKTIQVELTQADQDVDLKSLEDLTPQLVSDQMMLHKDQAVRASVACCLAEVLRLYAPNAPFTSDKIKDIFQFFLLELTAPKSGLSNPSTPRFPDYLALLDNLSRVKSCTLIADAPDPEELMTMWYKKIFDMMRPDMSKNIELSLADILAQLVDECRQIPGEVLDILLATFSSKAAKLNPAAHRLAVQICLATSDRLQSNVAQYFSENIVAVSSEEEPEERERELRSYHNLIVQVNRYCPALLLGVIAVLEQELTAEDIIVRSIAVHALGTMFGDKQSSTLATRYPSAWKAWLGRSVDKQPALRVLWVELTSNILTNHPQLRIDVSKALTSKVVDPDEKVRAAVLRVIGGLDYETALHHLDRAFLRTVSDRLRDRRSAVRAEAREALGRLYSLAYPEIENHDPAATKHFAWIPNTMLVSSWTDSKATLPLIATFEKHVLPLPTRAEDEAAWVNRLLLVGKHLDEIGSKALFLRLNNMVVPHARKPYLPFIEACEKYNGGVVDSSEESRVKDILKYSIRGIVTLFPDSDKAAQDLAAFAKLNDSRIYRLIKASIDPSTDLKTYIKARAEAIRRIEASDDKLLATMTDFIRIASYPFLNRSSIPTLAKRLTKDKRQWRESQIGPDTQHGNDLTDAEAFSVVAKSCFTFITKLAPQMYVPHLSDMIRYLDDGASSPELIEVTLKALASIKLAGMQVTLDKKDIDRVSYFTRNGKELQAKYAARLLAVVAASSCKEPNAAAERKVEELLAELSDRLEKDSPERLVADFSALGQLFKYAPRASENVWDRVVRDVLRELSKTWDAEAAKARSSSKKGDTASEQADEDEPHSWLEDRDVDDVVRAKELGFDVLCKRTIAALREDSDDRSQVSDMTTPVFRLLSKTMAEGQPRELNMPAGVKSRLRLKAGLSVLKMALMPVCDAKVGQHDLNQLAGLVQDACFNVRSRFLHKLLLYLANQGKARKLPTRYNAIPFLVAMDPEDENREMVSTWALRSKALPEAERVKRIEVTLCRYVHLLSHHEDFKADDEESIIEFVPYLTFYIDYVATEQNVGLLYYLAGRLKTVRDEDTQKSESLYTLSEMMQLIIKHKSQRHGWRLEQPESKHFRVPADTGLRAFPSAEDQKRVAGKLFLPHGVASKIEEELSRMDRKSRSGFKAEGDGAAVKRKRTTKRKPGQRVVLDDDDDDVEGEDDEEAGNEADEDEEQVSSDEPVSDGEEEGRGARRKAQARERNRKRAIRRETLAARKSAAEDEDEAPKATKASSKKVAKKGSSKKTAKKTATLAGNSANDDGDDGGEDGDSSMSELSDE</sequence>
<dbReference type="EMBL" id="KZ819665">
    <property type="protein sequence ID" value="PWN28534.1"/>
    <property type="molecule type" value="Genomic_DNA"/>
</dbReference>
<feature type="compositionally biased region" description="Basic residues" evidence="6">
    <location>
        <begin position="1284"/>
        <end position="1299"/>
    </location>
</feature>
<feature type="compositionally biased region" description="Basic residues" evidence="6">
    <location>
        <begin position="1244"/>
        <end position="1259"/>
    </location>
</feature>
<dbReference type="GO" id="GO:0000785">
    <property type="term" value="C:chromatin"/>
    <property type="evidence" value="ECO:0007669"/>
    <property type="project" value="TreeGrafter"/>
</dbReference>
<evidence type="ECO:0000313" key="8">
    <source>
        <dbReference type="Proteomes" id="UP000245884"/>
    </source>
</evidence>
<dbReference type="Gene3D" id="1.25.10.10">
    <property type="entry name" value="Leucine-rich Repeat Variant"/>
    <property type="match status" value="1"/>
</dbReference>
<dbReference type="PANTHER" id="PTHR12663:SF0">
    <property type="entry name" value="PRECOCIOUS DISSOCIATION OF SISTERS 5, ISOFORM A"/>
    <property type="match status" value="1"/>
</dbReference>
<dbReference type="InterPro" id="IPR039776">
    <property type="entry name" value="Pds5"/>
</dbReference>
<feature type="compositionally biased region" description="Basic residues" evidence="6">
    <location>
        <begin position="1186"/>
        <end position="1197"/>
    </location>
</feature>
<dbReference type="GeneID" id="37026191"/>
<reference evidence="7 8" key="1">
    <citation type="journal article" date="2018" name="Mol. Biol. Evol.">
        <title>Broad Genomic Sampling Reveals a Smut Pathogenic Ancestry of the Fungal Clade Ustilaginomycotina.</title>
        <authorList>
            <person name="Kijpornyongpan T."/>
            <person name="Mondo S.J."/>
            <person name="Barry K."/>
            <person name="Sandor L."/>
            <person name="Lee J."/>
            <person name="Lipzen A."/>
            <person name="Pangilinan J."/>
            <person name="LaButti K."/>
            <person name="Hainaut M."/>
            <person name="Henrissat B."/>
            <person name="Grigoriev I.V."/>
            <person name="Spatafora J.W."/>
            <person name="Aime M.C."/>
        </authorList>
    </citation>
    <scope>NUCLEOTIDE SEQUENCE [LARGE SCALE GENOMIC DNA]</scope>
    <source>
        <strain evidence="7 8">MCA 5214</strain>
    </source>
</reference>
<accession>A0A316UU63</accession>
<evidence type="ECO:0000256" key="6">
    <source>
        <dbReference type="SAM" id="MobiDB-lite"/>
    </source>
</evidence>
<dbReference type="InterPro" id="IPR016024">
    <property type="entry name" value="ARM-type_fold"/>
</dbReference>